<dbReference type="InterPro" id="IPR034746">
    <property type="entry name" value="POTRA"/>
</dbReference>
<dbReference type="AlphaFoldDB" id="D3EP44"/>
<comment type="subcellular location">
    <subcellularLocation>
        <location evidence="1">Membrane</location>
    </subcellularLocation>
</comment>
<gene>
    <name evidence="10" type="ordered locus">UCYN_05150</name>
</gene>
<dbReference type="HOGENOM" id="CLU_085730_1_0_3"/>
<dbReference type="GO" id="GO:0051301">
    <property type="term" value="P:cell division"/>
    <property type="evidence" value="ECO:0007669"/>
    <property type="project" value="UniProtKB-KW"/>
</dbReference>
<sequence>MIGSKLDTFNFFKKNNKILYYQQKLKLLRKGWNFLISFSLVGGLLYNNGLPYWLIRNQSQIKIVGNQLLSESDILKMLNIKYPQLIWKLPVHKLQEKLISQPPLENVHIIRSLLPTRIKVIVKERELVASASMMGEKGFLDSLGTWISSEFYNLEDSTISSVNLKVFGQGQKSFYYWKNIYSLSLSSPVKIKNFNLQDSNNLIIETELGRVHYGIYDKTFSKKLVALGKMRRLSFRNKKESLDYIEMYGYDSPSIYHKSTISLSRKKSAVNAKRYIYY</sequence>
<keyword evidence="6 8" id="KW-0472">Membrane</keyword>
<keyword evidence="5 8" id="KW-1133">Transmembrane helix</keyword>
<keyword evidence="4 8" id="KW-0812">Transmembrane</keyword>
<reference evidence="10 11" key="1">
    <citation type="journal article" date="2010" name="Nature">
        <title>Metabolic streamlining in an open-ocean nitrogen-fixing cyanobacterium.</title>
        <authorList>
            <person name="Tripp H.J."/>
            <person name="Bench S.R."/>
            <person name="Turk K.A."/>
            <person name="Foster R.A."/>
            <person name="Desany B.A."/>
            <person name="Niazi F."/>
            <person name="Affourtit J.P."/>
            <person name="Zehr J.P."/>
        </authorList>
    </citation>
    <scope>NUCLEOTIDE SEQUENCE [LARGE SCALE GENOMIC DNA]</scope>
    <source>
        <strain evidence="11">ALOHA</strain>
    </source>
</reference>
<dbReference type="InterPro" id="IPR050487">
    <property type="entry name" value="FtsQ_DivIB"/>
</dbReference>
<keyword evidence="2" id="KW-1003">Cell membrane</keyword>
<keyword evidence="7" id="KW-0131">Cell cycle</keyword>
<dbReference type="GO" id="GO:0005886">
    <property type="term" value="C:plasma membrane"/>
    <property type="evidence" value="ECO:0007669"/>
    <property type="project" value="TreeGrafter"/>
</dbReference>
<evidence type="ECO:0000256" key="2">
    <source>
        <dbReference type="ARBA" id="ARBA00022475"/>
    </source>
</evidence>
<dbReference type="Proteomes" id="UP000001405">
    <property type="component" value="Chromosome"/>
</dbReference>
<evidence type="ECO:0000256" key="5">
    <source>
        <dbReference type="ARBA" id="ARBA00022989"/>
    </source>
</evidence>
<proteinExistence type="predicted"/>
<dbReference type="InterPro" id="IPR013685">
    <property type="entry name" value="POTRA_FtsQ_type"/>
</dbReference>
<organism evidence="11">
    <name type="scientific">Atelocyanobacterium thalassa (isolate ALOHA)</name>
    <dbReference type="NCBI Taxonomy" id="1453429"/>
    <lineage>
        <taxon>Bacteria</taxon>
        <taxon>Bacillati</taxon>
        <taxon>Cyanobacteriota</taxon>
        <taxon>Cyanophyceae</taxon>
        <taxon>Oscillatoriophycideae</taxon>
        <taxon>Chroococcales</taxon>
        <taxon>Aphanothecaceae</taxon>
        <taxon>Candidatus Atelocyanobacterium</taxon>
        <taxon>Candidatus Atelocyanobacterium thalassae</taxon>
    </lineage>
</organism>
<name>D3EP44_ATETH</name>
<evidence type="ECO:0000256" key="6">
    <source>
        <dbReference type="ARBA" id="ARBA00023136"/>
    </source>
</evidence>
<keyword evidence="11" id="KW-1185">Reference proteome</keyword>
<dbReference type="PROSITE" id="PS51779">
    <property type="entry name" value="POTRA"/>
    <property type="match status" value="1"/>
</dbReference>
<dbReference type="OrthoDB" id="527430at2"/>
<evidence type="ECO:0000256" key="3">
    <source>
        <dbReference type="ARBA" id="ARBA00022618"/>
    </source>
</evidence>
<evidence type="ECO:0000256" key="1">
    <source>
        <dbReference type="ARBA" id="ARBA00004370"/>
    </source>
</evidence>
<dbReference type="EMBL" id="CP001842">
    <property type="protein sequence ID" value="ADB95244.1"/>
    <property type="molecule type" value="Genomic_DNA"/>
</dbReference>
<feature type="domain" description="POTRA" evidence="9">
    <location>
        <begin position="56"/>
        <end position="125"/>
    </location>
</feature>
<evidence type="ECO:0000256" key="7">
    <source>
        <dbReference type="ARBA" id="ARBA00023306"/>
    </source>
</evidence>
<evidence type="ECO:0000313" key="10">
    <source>
        <dbReference type="EMBL" id="ADB95244.1"/>
    </source>
</evidence>
<dbReference type="PANTHER" id="PTHR37820:SF1">
    <property type="entry name" value="CELL DIVISION PROTEIN FTSQ"/>
    <property type="match status" value="1"/>
</dbReference>
<keyword evidence="3 10" id="KW-0132">Cell division</keyword>
<feature type="transmembrane region" description="Helical" evidence="8">
    <location>
        <begin position="32"/>
        <end position="54"/>
    </location>
</feature>
<dbReference type="Pfam" id="PF08478">
    <property type="entry name" value="POTRA_1"/>
    <property type="match status" value="1"/>
</dbReference>
<dbReference type="STRING" id="1453429.UCYN_05150"/>
<evidence type="ECO:0000259" key="9">
    <source>
        <dbReference type="PROSITE" id="PS51779"/>
    </source>
</evidence>
<accession>D3EP44</accession>
<dbReference type="PANTHER" id="PTHR37820">
    <property type="entry name" value="CELL DIVISION PROTEIN DIVIB"/>
    <property type="match status" value="1"/>
</dbReference>
<dbReference type="KEGG" id="cyu:UCYN_05150"/>
<evidence type="ECO:0000256" key="8">
    <source>
        <dbReference type="SAM" id="Phobius"/>
    </source>
</evidence>
<evidence type="ECO:0000256" key="4">
    <source>
        <dbReference type="ARBA" id="ARBA00022692"/>
    </source>
</evidence>
<protein>
    <submittedName>
        <fullName evidence="10">Cell division septal protein</fullName>
    </submittedName>
</protein>
<evidence type="ECO:0000313" key="11">
    <source>
        <dbReference type="Proteomes" id="UP000001405"/>
    </source>
</evidence>